<dbReference type="Pfam" id="PF23994">
    <property type="entry name" value="DUF7312"/>
    <property type="match status" value="1"/>
</dbReference>
<keyword evidence="2" id="KW-0812">Transmembrane</keyword>
<protein>
    <recommendedName>
        <fullName evidence="3">DUF7312 domain-containing protein</fullName>
    </recommendedName>
</protein>
<feature type="domain" description="DUF7312" evidence="3">
    <location>
        <begin position="9"/>
        <end position="60"/>
    </location>
</feature>
<organism evidence="4 5">
    <name type="scientific">Halolamina salina</name>
    <dbReference type="NCBI Taxonomy" id="1220023"/>
    <lineage>
        <taxon>Archaea</taxon>
        <taxon>Methanobacteriati</taxon>
        <taxon>Methanobacteriota</taxon>
        <taxon>Stenosarchaea group</taxon>
        <taxon>Halobacteria</taxon>
        <taxon>Halobacteriales</taxon>
        <taxon>Haloferacaceae</taxon>
    </lineage>
</organism>
<keyword evidence="2" id="KW-1133">Transmembrane helix</keyword>
<keyword evidence="2" id="KW-0472">Membrane</keyword>
<evidence type="ECO:0000313" key="5">
    <source>
        <dbReference type="Proteomes" id="UP001597111"/>
    </source>
</evidence>
<reference evidence="4 5" key="1">
    <citation type="journal article" date="2019" name="Int. J. Syst. Evol. Microbiol.">
        <title>The Global Catalogue of Microorganisms (GCM) 10K type strain sequencing project: providing services to taxonomists for standard genome sequencing and annotation.</title>
        <authorList>
            <consortium name="The Broad Institute Genomics Platform"/>
            <consortium name="The Broad Institute Genome Sequencing Center for Infectious Disease"/>
            <person name="Wu L."/>
            <person name="Ma J."/>
        </authorList>
    </citation>
    <scope>NUCLEOTIDE SEQUENCE [LARGE SCALE GENOMIC DNA]</scope>
    <source>
        <strain evidence="4 5">CGMCC 1.12285</strain>
    </source>
</reference>
<name>A0ABD6B8U4_9EURY</name>
<keyword evidence="5" id="KW-1185">Reference proteome</keyword>
<feature type="region of interest" description="Disordered" evidence="1">
    <location>
        <begin position="1"/>
        <end position="38"/>
    </location>
</feature>
<gene>
    <name evidence="4" type="ORF">ACFR9S_13165</name>
</gene>
<evidence type="ECO:0000313" key="4">
    <source>
        <dbReference type="EMBL" id="MFD1527228.1"/>
    </source>
</evidence>
<dbReference type="EMBL" id="JBHUDH010000163">
    <property type="protein sequence ID" value="MFD1527228.1"/>
    <property type="molecule type" value="Genomic_DNA"/>
</dbReference>
<dbReference type="InterPro" id="IPR055736">
    <property type="entry name" value="DUF7312"/>
</dbReference>
<dbReference type="RefSeq" id="WP_379730725.1">
    <property type="nucleotide sequence ID" value="NZ_JBHSWZ010000018.1"/>
</dbReference>
<feature type="transmembrane region" description="Helical" evidence="2">
    <location>
        <begin position="43"/>
        <end position="61"/>
    </location>
</feature>
<accession>A0ABD6B8U4</accession>
<comment type="caution">
    <text evidence="4">The sequence shown here is derived from an EMBL/GenBank/DDBJ whole genome shotgun (WGS) entry which is preliminary data.</text>
</comment>
<evidence type="ECO:0000256" key="1">
    <source>
        <dbReference type="SAM" id="MobiDB-lite"/>
    </source>
</evidence>
<proteinExistence type="predicted"/>
<evidence type="ECO:0000256" key="2">
    <source>
        <dbReference type="SAM" id="Phobius"/>
    </source>
</evidence>
<evidence type="ECO:0000259" key="3">
    <source>
        <dbReference type="Pfam" id="PF23994"/>
    </source>
</evidence>
<dbReference type="AlphaFoldDB" id="A0ABD6B8U4"/>
<feature type="compositionally biased region" description="Acidic residues" evidence="1">
    <location>
        <begin position="7"/>
        <end position="24"/>
    </location>
</feature>
<dbReference type="Proteomes" id="UP001597111">
    <property type="component" value="Unassembled WGS sequence"/>
</dbReference>
<sequence>MSRTTDGDDEEWAISLDDLEEGEDGTTGYEPAPIEPGDPTAEGVGFVVLGAALTLVVLFGGF</sequence>